<gene>
    <name evidence="9" type="ORF">UPYG_G00228090</name>
</gene>
<protein>
    <recommendedName>
        <fullName evidence="8">Cytochrome b5 heme-binding domain-containing protein</fullName>
    </recommendedName>
</protein>
<dbReference type="Pfam" id="PF00173">
    <property type="entry name" value="Cyt-b5"/>
    <property type="match status" value="1"/>
</dbReference>
<sequence>MHCSRNGFQEATCFQLHYEQRSIFCCRRHLIPSNECGLIPADDVKLKHKQASKPVRLFTEEDLKQYDGSEEGQPIYMAIKGVVFDVTKGKEFYGKGAPYNTLVGKDCTRAVAKMSLEPSDLTSDITGLTEEQLQALDTVFEDTYKKKYPIVGYTAMRILNQDGSPNQDFKPEDQPHFNIKDEF</sequence>
<reference evidence="9 10" key="1">
    <citation type="submission" date="2024-06" db="EMBL/GenBank/DDBJ databases">
        <authorList>
            <person name="Pan Q."/>
            <person name="Wen M."/>
            <person name="Jouanno E."/>
            <person name="Zahm M."/>
            <person name="Klopp C."/>
            <person name="Cabau C."/>
            <person name="Louis A."/>
            <person name="Berthelot C."/>
            <person name="Parey E."/>
            <person name="Roest Crollius H."/>
            <person name="Montfort J."/>
            <person name="Robinson-Rechavi M."/>
            <person name="Bouchez O."/>
            <person name="Lampietro C."/>
            <person name="Lopez Roques C."/>
            <person name="Donnadieu C."/>
            <person name="Postlethwait J."/>
            <person name="Bobe J."/>
            <person name="Verreycken H."/>
            <person name="Guiguen Y."/>
        </authorList>
    </citation>
    <scope>NUCLEOTIDE SEQUENCE [LARGE SCALE GENOMIC DNA]</scope>
    <source>
        <strain evidence="9">Up_M1</strain>
        <tissue evidence="9">Testis</tissue>
    </source>
</reference>
<keyword evidence="5" id="KW-0408">Iron</keyword>
<proteinExistence type="inferred from homology"/>
<evidence type="ECO:0000256" key="6">
    <source>
        <dbReference type="ARBA" id="ARBA00038357"/>
    </source>
</evidence>
<dbReference type="SMART" id="SM01117">
    <property type="entry name" value="Cyt-b5"/>
    <property type="match status" value="1"/>
</dbReference>
<evidence type="ECO:0000256" key="3">
    <source>
        <dbReference type="ARBA" id="ARBA00022723"/>
    </source>
</evidence>
<organism evidence="9 10">
    <name type="scientific">Umbra pygmaea</name>
    <name type="common">Eastern mudminnow</name>
    <dbReference type="NCBI Taxonomy" id="75934"/>
    <lineage>
        <taxon>Eukaryota</taxon>
        <taxon>Metazoa</taxon>
        <taxon>Chordata</taxon>
        <taxon>Craniata</taxon>
        <taxon>Vertebrata</taxon>
        <taxon>Euteleostomi</taxon>
        <taxon>Actinopterygii</taxon>
        <taxon>Neopterygii</taxon>
        <taxon>Teleostei</taxon>
        <taxon>Protacanthopterygii</taxon>
        <taxon>Esociformes</taxon>
        <taxon>Umbridae</taxon>
        <taxon>Umbra</taxon>
    </lineage>
</organism>
<comment type="similarity">
    <text evidence="6">Belongs to the cytochrome b5 family. MAPR subfamily.</text>
</comment>
<dbReference type="Proteomes" id="UP001557470">
    <property type="component" value="Unassembled WGS sequence"/>
</dbReference>
<dbReference type="AlphaFoldDB" id="A0ABD0WHX4"/>
<accession>A0ABD0WHX4</accession>
<keyword evidence="3" id="KW-0479">Metal-binding</keyword>
<dbReference type="SUPFAM" id="SSF55856">
    <property type="entry name" value="Cytochrome b5-like heme/steroid binding domain"/>
    <property type="match status" value="1"/>
</dbReference>
<dbReference type="GO" id="GO:0046872">
    <property type="term" value="F:metal ion binding"/>
    <property type="evidence" value="ECO:0007669"/>
    <property type="project" value="UniProtKB-KW"/>
</dbReference>
<name>A0ABD0WHX4_UMBPY</name>
<dbReference type="InterPro" id="IPR036400">
    <property type="entry name" value="Cyt_B5-like_heme/steroid_sf"/>
</dbReference>
<keyword evidence="10" id="KW-1185">Reference proteome</keyword>
<dbReference type="InterPro" id="IPR001199">
    <property type="entry name" value="Cyt_B5-like_heme/steroid-bd"/>
</dbReference>
<evidence type="ECO:0000259" key="8">
    <source>
        <dbReference type="SMART" id="SM01117"/>
    </source>
</evidence>
<evidence type="ECO:0000256" key="1">
    <source>
        <dbReference type="ARBA" id="ARBA00004240"/>
    </source>
</evidence>
<evidence type="ECO:0000313" key="9">
    <source>
        <dbReference type="EMBL" id="KAL0969498.1"/>
    </source>
</evidence>
<feature type="domain" description="Cytochrome b5 heme-binding" evidence="8">
    <location>
        <begin position="58"/>
        <end position="155"/>
    </location>
</feature>
<evidence type="ECO:0000256" key="5">
    <source>
        <dbReference type="ARBA" id="ARBA00023004"/>
    </source>
</evidence>
<dbReference type="PANTHER" id="PTHR10281:SF72">
    <property type="entry name" value="NEUDESIN"/>
    <property type="match status" value="1"/>
</dbReference>
<evidence type="ECO:0000256" key="4">
    <source>
        <dbReference type="ARBA" id="ARBA00022824"/>
    </source>
</evidence>
<evidence type="ECO:0000256" key="2">
    <source>
        <dbReference type="ARBA" id="ARBA00022617"/>
    </source>
</evidence>
<dbReference type="PANTHER" id="PTHR10281">
    <property type="entry name" value="MEMBRANE-ASSOCIATED PROGESTERONE RECEPTOR COMPONENT-RELATED"/>
    <property type="match status" value="1"/>
</dbReference>
<evidence type="ECO:0000256" key="7">
    <source>
        <dbReference type="SAM" id="MobiDB-lite"/>
    </source>
</evidence>
<feature type="region of interest" description="Disordered" evidence="7">
    <location>
        <begin position="162"/>
        <end position="183"/>
    </location>
</feature>
<feature type="compositionally biased region" description="Basic and acidic residues" evidence="7">
    <location>
        <begin position="169"/>
        <end position="183"/>
    </location>
</feature>
<dbReference type="InterPro" id="IPR050577">
    <property type="entry name" value="MAPR/NEUFC/NENF-like"/>
</dbReference>
<evidence type="ECO:0000313" key="10">
    <source>
        <dbReference type="Proteomes" id="UP001557470"/>
    </source>
</evidence>
<dbReference type="EMBL" id="JAGEUA010000007">
    <property type="protein sequence ID" value="KAL0969498.1"/>
    <property type="molecule type" value="Genomic_DNA"/>
</dbReference>
<comment type="subcellular location">
    <subcellularLocation>
        <location evidence="1">Endoplasmic reticulum</location>
    </subcellularLocation>
</comment>
<comment type="caution">
    <text evidence="9">The sequence shown here is derived from an EMBL/GenBank/DDBJ whole genome shotgun (WGS) entry which is preliminary data.</text>
</comment>
<dbReference type="Gene3D" id="3.10.120.10">
    <property type="entry name" value="Cytochrome b5-like heme/steroid binding domain"/>
    <property type="match status" value="1"/>
</dbReference>
<dbReference type="GO" id="GO:0005783">
    <property type="term" value="C:endoplasmic reticulum"/>
    <property type="evidence" value="ECO:0007669"/>
    <property type="project" value="UniProtKB-SubCell"/>
</dbReference>
<keyword evidence="2" id="KW-0349">Heme</keyword>
<keyword evidence="4" id="KW-0256">Endoplasmic reticulum</keyword>